<feature type="binding site" evidence="7">
    <location>
        <begin position="221"/>
        <end position="222"/>
    </location>
    <ligand>
        <name>substrate</name>
    </ligand>
</feature>
<feature type="binding site" evidence="7">
    <location>
        <begin position="309"/>
        <end position="311"/>
    </location>
    <ligand>
        <name>substrate</name>
    </ligand>
</feature>
<dbReference type="Gene3D" id="2.30.40.10">
    <property type="entry name" value="Urease, subunit C, domain 1"/>
    <property type="match status" value="1"/>
</dbReference>
<comment type="similarity">
    <text evidence="1 5">Belongs to the metallo-dependent hydrolases superfamily. NagA family.</text>
</comment>
<dbReference type="Pfam" id="PF01979">
    <property type="entry name" value="Amidohydro_1"/>
    <property type="match status" value="1"/>
</dbReference>
<proteinExistence type="inferred from homology"/>
<evidence type="ECO:0000256" key="6">
    <source>
        <dbReference type="PIRSR" id="PIRSR038994-1"/>
    </source>
</evidence>
<dbReference type="Gene3D" id="3.20.20.140">
    <property type="entry name" value="Metal-dependent hydrolases"/>
    <property type="match status" value="1"/>
</dbReference>
<evidence type="ECO:0000256" key="1">
    <source>
        <dbReference type="ARBA" id="ARBA00010716"/>
    </source>
</evidence>
<feature type="binding site" evidence="7">
    <location>
        <position position="229"/>
    </location>
    <ligand>
        <name>substrate</name>
    </ligand>
</feature>
<keyword evidence="2 8" id="KW-0479">Metal-binding</keyword>
<feature type="binding site" evidence="7">
    <location>
        <position position="142"/>
    </location>
    <ligand>
        <name>substrate</name>
    </ligand>
</feature>
<feature type="binding site" evidence="8">
    <location>
        <position position="218"/>
    </location>
    <ligand>
        <name>Zn(2+)</name>
        <dbReference type="ChEBI" id="CHEBI:29105"/>
    </ligand>
</feature>
<dbReference type="InterPro" id="IPR011059">
    <property type="entry name" value="Metal-dep_hydrolase_composite"/>
</dbReference>
<dbReference type="PANTHER" id="PTHR11113:SF14">
    <property type="entry name" value="N-ACETYLGLUCOSAMINE-6-PHOSPHATE DEACETYLASE"/>
    <property type="match status" value="1"/>
</dbReference>
<evidence type="ECO:0000256" key="5">
    <source>
        <dbReference type="PIRNR" id="PIRNR038994"/>
    </source>
</evidence>
<evidence type="ECO:0000259" key="9">
    <source>
        <dbReference type="Pfam" id="PF01979"/>
    </source>
</evidence>
<reference evidence="10 11" key="1">
    <citation type="submission" date="2018-11" db="EMBL/GenBank/DDBJ databases">
        <authorList>
            <person name="Kleinhagauer T."/>
            <person name="Glaeser S.P."/>
            <person name="Spergser J."/>
            <person name="Ruckert C."/>
            <person name="Kaempfer P."/>
            <person name="Busse H.-J."/>
        </authorList>
    </citation>
    <scope>NUCLEOTIDE SEQUENCE [LARGE SCALE GENOMIC DNA]</scope>
    <source>
        <strain evidence="10 11">812CH</strain>
    </source>
</reference>
<dbReference type="CDD" id="cd00854">
    <property type="entry name" value="NagA"/>
    <property type="match status" value="1"/>
</dbReference>
<name>A0A3G6IVX9_9CORY</name>
<evidence type="ECO:0000256" key="7">
    <source>
        <dbReference type="PIRSR" id="PIRSR038994-2"/>
    </source>
</evidence>
<comment type="cofactor">
    <cofactor evidence="8">
        <name>a divalent metal cation</name>
        <dbReference type="ChEBI" id="CHEBI:60240"/>
    </cofactor>
    <text evidence="8">Binds 1 divalent metal cation per subunit.</text>
</comment>
<keyword evidence="4 5" id="KW-0119">Carbohydrate metabolism</keyword>
<dbReference type="KEGG" id="cpso:CPPEL_03435"/>
<dbReference type="NCBIfam" id="TIGR00221">
    <property type="entry name" value="nagA"/>
    <property type="match status" value="1"/>
</dbReference>
<evidence type="ECO:0000256" key="4">
    <source>
        <dbReference type="ARBA" id="ARBA00023277"/>
    </source>
</evidence>
<feature type="binding site" evidence="8">
    <location>
        <position position="131"/>
    </location>
    <ligand>
        <name>Zn(2+)</name>
        <dbReference type="ChEBI" id="CHEBI:29105"/>
    </ligand>
</feature>
<dbReference type="EMBL" id="CP033898">
    <property type="protein sequence ID" value="AZA08818.1"/>
    <property type="molecule type" value="Genomic_DNA"/>
</dbReference>
<feature type="binding site" evidence="8">
    <location>
        <position position="197"/>
    </location>
    <ligand>
        <name>Zn(2+)</name>
        <dbReference type="ChEBI" id="CHEBI:29105"/>
    </ligand>
</feature>
<dbReference type="PIRSF" id="PIRSF038994">
    <property type="entry name" value="NagA"/>
    <property type="match status" value="1"/>
</dbReference>
<sequence>MKLKKIVNATLHRGDGSRPTSNATVIFNESGIIFAGDTREAPSAEDAECIDASGAPVCPGYIDIHHHGAAGHAYDDGPEAAQASLAAHRLHGTTRSVLSLVTGDIDKVEQRIRDLVPLVKSDPLILGLHPEGPCLHPDHKGAHPEHLLRDPEPTIVERLIEAGEGTVKQFTLAPERTGGLDSCALLAKRGVAAAVGHTSATFEQAEQAFETGASILTHAFNGMKGIHHRAPGPVIAALRNENVWIEVINDGIHVHPAVVRSLFLEASERIVLVTDSMSATCNPDGEYMLGDLPVIVTGGKAMLKEGNSLAGSTLTMDYAVSNAVKNVGVPLEVAIAAATHHPAKAIGVGDEFGLIEPNYPADLLILDPDTLLPTTIIAAGNNIYAA</sequence>
<protein>
    <submittedName>
        <fullName evidence="10">N-acetylglucosamine-6-phosphate deacetylase</fullName>
        <ecNumber evidence="10">3.5.1.25</ecNumber>
    </submittedName>
</protein>
<evidence type="ECO:0000256" key="8">
    <source>
        <dbReference type="PIRSR" id="PIRSR038994-3"/>
    </source>
</evidence>
<dbReference type="RefSeq" id="WP_123959814.1">
    <property type="nucleotide sequence ID" value="NZ_CP033898.1"/>
</dbReference>
<dbReference type="EC" id="3.5.1.25" evidence="10"/>
<evidence type="ECO:0000313" key="11">
    <source>
        <dbReference type="Proteomes" id="UP000271426"/>
    </source>
</evidence>
<gene>
    <name evidence="10" type="primary">nagA1</name>
    <name evidence="10" type="ORF">CPPEL_03435</name>
</gene>
<dbReference type="AlphaFoldDB" id="A0A3G6IVX9"/>
<dbReference type="PANTHER" id="PTHR11113">
    <property type="entry name" value="N-ACETYLGLUCOSAMINE-6-PHOSPHATE DEACETYLASE"/>
    <property type="match status" value="1"/>
</dbReference>
<organism evidence="10 11">
    <name type="scientific">Corynebacterium pseudopelargi</name>
    <dbReference type="NCBI Taxonomy" id="2080757"/>
    <lineage>
        <taxon>Bacteria</taxon>
        <taxon>Bacillati</taxon>
        <taxon>Actinomycetota</taxon>
        <taxon>Actinomycetes</taxon>
        <taxon>Mycobacteriales</taxon>
        <taxon>Corynebacteriaceae</taxon>
        <taxon>Corynebacterium</taxon>
    </lineage>
</organism>
<keyword evidence="11" id="KW-1185">Reference proteome</keyword>
<feature type="binding site" evidence="7">
    <location>
        <position position="253"/>
    </location>
    <ligand>
        <name>substrate</name>
    </ligand>
</feature>
<feature type="domain" description="Amidohydrolase-related" evidence="9">
    <location>
        <begin position="57"/>
        <end position="373"/>
    </location>
</feature>
<dbReference type="InterPro" id="IPR032466">
    <property type="entry name" value="Metal_Hydrolase"/>
</dbReference>
<keyword evidence="3 5" id="KW-0378">Hydrolase</keyword>
<dbReference type="InterPro" id="IPR003764">
    <property type="entry name" value="GlcNAc_6-P_deAcase"/>
</dbReference>
<evidence type="ECO:0000313" key="10">
    <source>
        <dbReference type="EMBL" id="AZA08818.1"/>
    </source>
</evidence>
<feature type="active site" description="Proton donor/acceptor" evidence="6">
    <location>
        <position position="275"/>
    </location>
</feature>
<dbReference type="OrthoDB" id="9776488at2"/>
<dbReference type="GO" id="GO:0006046">
    <property type="term" value="P:N-acetylglucosamine catabolic process"/>
    <property type="evidence" value="ECO:0007669"/>
    <property type="project" value="TreeGrafter"/>
</dbReference>
<dbReference type="GO" id="GO:0046872">
    <property type="term" value="F:metal ion binding"/>
    <property type="evidence" value="ECO:0007669"/>
    <property type="project" value="UniProtKB-KW"/>
</dbReference>
<dbReference type="Proteomes" id="UP000271426">
    <property type="component" value="Chromosome"/>
</dbReference>
<dbReference type="SUPFAM" id="SSF51556">
    <property type="entry name" value="Metallo-dependent hydrolases"/>
    <property type="match status" value="1"/>
</dbReference>
<dbReference type="GO" id="GO:0008448">
    <property type="term" value="F:N-acetylglucosamine-6-phosphate deacetylase activity"/>
    <property type="evidence" value="ECO:0007669"/>
    <property type="project" value="UniProtKB-EC"/>
</dbReference>
<evidence type="ECO:0000256" key="2">
    <source>
        <dbReference type="ARBA" id="ARBA00022723"/>
    </source>
</evidence>
<evidence type="ECO:0000256" key="3">
    <source>
        <dbReference type="ARBA" id="ARBA00022801"/>
    </source>
</evidence>
<dbReference type="SUPFAM" id="SSF51338">
    <property type="entry name" value="Composite domain of metallo-dependent hydrolases"/>
    <property type="match status" value="1"/>
</dbReference>
<accession>A0A3G6IVX9</accession>
<dbReference type="InterPro" id="IPR006680">
    <property type="entry name" value="Amidohydro-rel"/>
</dbReference>